<name>A0A5B8MS61_9CHLO</name>
<organism evidence="5 6">
    <name type="scientific">Chloropicon primus</name>
    <dbReference type="NCBI Taxonomy" id="1764295"/>
    <lineage>
        <taxon>Eukaryota</taxon>
        <taxon>Viridiplantae</taxon>
        <taxon>Chlorophyta</taxon>
        <taxon>Chloropicophyceae</taxon>
        <taxon>Chloropicales</taxon>
        <taxon>Chloropicaceae</taxon>
        <taxon>Chloropicon</taxon>
    </lineage>
</organism>
<dbReference type="EMBL" id="HBHL01004832">
    <property type="protein sequence ID" value="CAD9714276.1"/>
    <property type="molecule type" value="Transcribed_RNA"/>
</dbReference>
<dbReference type="GO" id="GO:0003690">
    <property type="term" value="F:double-stranded DNA binding"/>
    <property type="evidence" value="ECO:0007669"/>
    <property type="project" value="TreeGrafter"/>
</dbReference>
<dbReference type="Gene3D" id="3.40.50.1000">
    <property type="entry name" value="HAD superfamily/HAD-like"/>
    <property type="match status" value="1"/>
</dbReference>
<evidence type="ECO:0000259" key="2">
    <source>
        <dbReference type="Pfam" id="PF14716"/>
    </source>
</evidence>
<dbReference type="InterPro" id="IPR010996">
    <property type="entry name" value="HHH_MUS81"/>
</dbReference>
<dbReference type="EMBL" id="CP031043">
    <property type="protein sequence ID" value="QDZ23293.1"/>
    <property type="molecule type" value="Genomic_DNA"/>
</dbReference>
<dbReference type="GO" id="GO:0046403">
    <property type="term" value="F:polynucleotide 3'-phosphatase activity"/>
    <property type="evidence" value="ECO:0007669"/>
    <property type="project" value="TreeGrafter"/>
</dbReference>
<dbReference type="Gene3D" id="1.10.150.110">
    <property type="entry name" value="DNA polymerase beta, N-terminal domain-like"/>
    <property type="match status" value="1"/>
</dbReference>
<keyword evidence="5" id="KW-0418">Kinase</keyword>
<dbReference type="SUPFAM" id="SSF56784">
    <property type="entry name" value="HAD-like"/>
    <property type="match status" value="1"/>
</dbReference>
<keyword evidence="5" id="KW-0808">Transferase</keyword>
<reference evidence="3" key="2">
    <citation type="submission" date="2021-01" db="EMBL/GenBank/DDBJ databases">
        <authorList>
            <person name="Corre E."/>
            <person name="Pelletier E."/>
            <person name="Niang G."/>
            <person name="Scheremetjew M."/>
            <person name="Finn R."/>
            <person name="Kale V."/>
            <person name="Holt S."/>
            <person name="Cochrane G."/>
            <person name="Meng A."/>
            <person name="Brown T."/>
            <person name="Cohen L."/>
        </authorList>
    </citation>
    <scope>NUCLEOTIDE SEQUENCE</scope>
    <source>
        <strain evidence="3">CCMP1205</strain>
    </source>
</reference>
<reference evidence="5 6" key="1">
    <citation type="submission" date="2018-07" db="EMBL/GenBank/DDBJ databases">
        <title>The complete nuclear genome of the prasinophyte Chloropicon primus (CCMP1205).</title>
        <authorList>
            <person name="Pombert J.-F."/>
            <person name="Otis C."/>
            <person name="Turmel M."/>
            <person name="Lemieux C."/>
        </authorList>
    </citation>
    <scope>NUCLEOTIDE SEQUENCE [LARGE SCALE GENOMIC DNA]</scope>
    <source>
        <strain evidence="5 6">CCMP1205</strain>
    </source>
</reference>
<dbReference type="SUPFAM" id="SSF47802">
    <property type="entry name" value="DNA polymerase beta, N-terminal domain-like"/>
    <property type="match status" value="1"/>
</dbReference>
<feature type="region of interest" description="Disordered" evidence="1">
    <location>
        <begin position="61"/>
        <end position="113"/>
    </location>
</feature>
<dbReference type="EMBL" id="HBHL01004833">
    <property type="protein sequence ID" value="CAD9714277.1"/>
    <property type="molecule type" value="Transcribed_RNA"/>
</dbReference>
<evidence type="ECO:0000256" key="1">
    <source>
        <dbReference type="SAM" id="MobiDB-lite"/>
    </source>
</evidence>
<proteinExistence type="predicted"/>
<dbReference type="Proteomes" id="UP000316726">
    <property type="component" value="Chromosome 10"/>
</dbReference>
<dbReference type="InterPro" id="IPR036412">
    <property type="entry name" value="HAD-like_sf"/>
</dbReference>
<dbReference type="InterPro" id="IPR027421">
    <property type="entry name" value="DNA_pol_lamdba_lyase_dom_sf"/>
</dbReference>
<feature type="region of interest" description="Disordered" evidence="1">
    <location>
        <begin position="29"/>
        <end position="48"/>
    </location>
</feature>
<dbReference type="AlphaFoldDB" id="A0A5B8MS61"/>
<accession>A0A5B8MS61</accession>
<dbReference type="InterPro" id="IPR006551">
    <property type="entry name" value="Polynucleotide_phosphatase"/>
</dbReference>
<evidence type="ECO:0000313" key="6">
    <source>
        <dbReference type="Proteomes" id="UP000316726"/>
    </source>
</evidence>
<dbReference type="InterPro" id="IPR013954">
    <property type="entry name" value="PNK3P"/>
</dbReference>
<dbReference type="PANTHER" id="PTHR12083:SF9">
    <property type="entry name" value="BIFUNCTIONAL POLYNUCLEOTIDE PHOSPHATASE_KINASE"/>
    <property type="match status" value="1"/>
</dbReference>
<dbReference type="OrthoDB" id="19045at2759"/>
<dbReference type="NCBIfam" id="TIGR01664">
    <property type="entry name" value="DNA-3'-Pase"/>
    <property type="match status" value="1"/>
</dbReference>
<dbReference type="InterPro" id="IPR023214">
    <property type="entry name" value="HAD_sf"/>
</dbReference>
<feature type="domain" description="Crossover junction endonuclease MUS81-like HHH" evidence="2">
    <location>
        <begin position="336"/>
        <end position="403"/>
    </location>
</feature>
<feature type="compositionally biased region" description="Low complexity" evidence="1">
    <location>
        <begin position="36"/>
        <end position="45"/>
    </location>
</feature>
<dbReference type="Pfam" id="PF14716">
    <property type="entry name" value="HHH_8"/>
    <property type="match status" value="1"/>
</dbReference>
<dbReference type="PANTHER" id="PTHR12083">
    <property type="entry name" value="BIFUNCTIONAL POLYNUCLEOTIDE PHOSPHATASE/KINASE"/>
    <property type="match status" value="1"/>
</dbReference>
<evidence type="ECO:0000313" key="5">
    <source>
        <dbReference type="EMBL" id="QDZ23293.1"/>
    </source>
</evidence>
<keyword evidence="6" id="KW-1185">Reference proteome</keyword>
<feature type="compositionally biased region" description="Acidic residues" evidence="1">
    <location>
        <begin position="79"/>
        <end position="90"/>
    </location>
</feature>
<dbReference type="InterPro" id="IPR006549">
    <property type="entry name" value="HAD-SF_hydro_IIIA"/>
</dbReference>
<evidence type="ECO:0000313" key="4">
    <source>
        <dbReference type="EMBL" id="CAD9714277.1"/>
    </source>
</evidence>
<protein>
    <submittedName>
        <fullName evidence="5">Bifunctional polynucleotide phosphatase/kinase</fullName>
    </submittedName>
</protein>
<gene>
    <name evidence="5" type="ORF">A3770_10p58110</name>
    <name evidence="3" type="ORF">CPRI1469_LOCUS3128</name>
    <name evidence="4" type="ORF">CPRI1469_LOCUS3129</name>
</gene>
<dbReference type="NCBIfam" id="TIGR01662">
    <property type="entry name" value="HAD-SF-IIIA"/>
    <property type="match status" value="1"/>
</dbReference>
<evidence type="ECO:0000313" key="3">
    <source>
        <dbReference type="EMBL" id="CAD9714276.1"/>
    </source>
</evidence>
<dbReference type="Pfam" id="PF08645">
    <property type="entry name" value="PNK3P"/>
    <property type="match status" value="1"/>
</dbReference>
<dbReference type="GO" id="GO:0046404">
    <property type="term" value="F:ATP-dependent polydeoxyribonucleotide 5'-hydroxyl-kinase activity"/>
    <property type="evidence" value="ECO:0007669"/>
    <property type="project" value="TreeGrafter"/>
</dbReference>
<sequence>MDKVSTGKLKRWLVERGVDLKGCFERGDLVKKAEELPPSQLSSLLGDGEIAEPKVESKYFAASAAKEEEKPKRRKETGDGDGDGVGDGDAVEEKPKKKKKTSKKEDPAEFQEAVPMQVHDLDRDWKYFCPAMIYKSYGVSEGEGRSKVAAFDLDGTLIRTKSGNTFAISAQDWCAFNPKVFKVMEKLHRDGYRLVVFSNQGGISKKVRGRASANLRTKVDEVMCKKCSTDPSGRREIKFPVVFFCANRKDDTFRKPAAGMFNYFCETFNRSVEVDLKNSFYCGDMAGREGDPGDTDKTFAANCGLPFKTPEEVFGESTGKKALPKRDKDEDQTNFNEELCGMFVKIAEEIGKVDKFKARAFRKAAETLKDYGKQVEGKKEAMKLPGIGKSIGEKVEEYCTTGKIALMEELFGDVEATKEKAKKEAEDKEQGMAFAFMD</sequence>
<dbReference type="STRING" id="1764295.A0A5B8MS61"/>
<dbReference type="GO" id="GO:0006281">
    <property type="term" value="P:DNA repair"/>
    <property type="evidence" value="ECO:0007669"/>
    <property type="project" value="TreeGrafter"/>
</dbReference>